<name>A0A026WG61_OOCBI</name>
<protein>
    <submittedName>
        <fullName evidence="1">Uncharacterized protein</fullName>
    </submittedName>
</protein>
<feature type="non-terminal residue" evidence="1">
    <location>
        <position position="211"/>
    </location>
</feature>
<dbReference type="Proteomes" id="UP000053097">
    <property type="component" value="Unassembled WGS sequence"/>
</dbReference>
<accession>A0A026WG61</accession>
<evidence type="ECO:0000313" key="1">
    <source>
        <dbReference type="EMBL" id="EZA55047.1"/>
    </source>
</evidence>
<reference evidence="1 2" key="1">
    <citation type="journal article" date="2014" name="Curr. Biol.">
        <title>The genome of the clonal raider ant Cerapachys biroi.</title>
        <authorList>
            <person name="Oxley P.R."/>
            <person name="Ji L."/>
            <person name="Fetter-Pruneda I."/>
            <person name="McKenzie S.K."/>
            <person name="Li C."/>
            <person name="Hu H."/>
            <person name="Zhang G."/>
            <person name="Kronauer D.J."/>
        </authorList>
    </citation>
    <scope>NUCLEOTIDE SEQUENCE [LARGE SCALE GENOMIC DNA]</scope>
</reference>
<sequence length="211" mass="22820">MAVIAVGSRPETPDVTKFVLIMPGVWWRLEKSADSRVAGGIQFLPAPPSDAESTVSPILMYLLYPSLPVGFSFGLPVLPPFISHYETQLLGIRPEQRLPRDPDPLVPLSLAAAVLLHTVFGMSQANVPRVNVMTLRNGDDTIILEVTGSPPVIKRSLMIILGLSLGGCESEGPGANVRDDDKLTRERGESIRLPVVYERAVKQTPSCLGSL</sequence>
<organism evidence="1 2">
    <name type="scientific">Ooceraea biroi</name>
    <name type="common">Clonal raider ant</name>
    <name type="synonym">Cerapachys biroi</name>
    <dbReference type="NCBI Taxonomy" id="2015173"/>
    <lineage>
        <taxon>Eukaryota</taxon>
        <taxon>Metazoa</taxon>
        <taxon>Ecdysozoa</taxon>
        <taxon>Arthropoda</taxon>
        <taxon>Hexapoda</taxon>
        <taxon>Insecta</taxon>
        <taxon>Pterygota</taxon>
        <taxon>Neoptera</taxon>
        <taxon>Endopterygota</taxon>
        <taxon>Hymenoptera</taxon>
        <taxon>Apocrita</taxon>
        <taxon>Aculeata</taxon>
        <taxon>Formicoidea</taxon>
        <taxon>Formicidae</taxon>
        <taxon>Dorylinae</taxon>
        <taxon>Ooceraea</taxon>
    </lineage>
</organism>
<dbReference type="EMBL" id="KK107231">
    <property type="protein sequence ID" value="EZA55047.1"/>
    <property type="molecule type" value="Genomic_DNA"/>
</dbReference>
<gene>
    <name evidence="1" type="ORF">X777_04512</name>
</gene>
<evidence type="ECO:0000313" key="2">
    <source>
        <dbReference type="Proteomes" id="UP000053097"/>
    </source>
</evidence>
<keyword evidence="2" id="KW-1185">Reference proteome</keyword>
<proteinExistence type="predicted"/>
<dbReference type="AlphaFoldDB" id="A0A026WG61"/>